<dbReference type="EMBL" id="FWPT01000001">
    <property type="protein sequence ID" value="SMA32775.1"/>
    <property type="molecule type" value="Genomic_DNA"/>
</dbReference>
<dbReference type="Gene3D" id="2.40.160.10">
    <property type="entry name" value="Porin"/>
    <property type="match status" value="1"/>
</dbReference>
<gene>
    <name evidence="2" type="primary">oprO</name>
    <name evidence="2" type="ORF">EHSB41UT_00191</name>
</gene>
<dbReference type="InterPro" id="IPR023614">
    <property type="entry name" value="Porin_dom_sf"/>
</dbReference>
<dbReference type="RefSeq" id="WP_087106004.1">
    <property type="nucleotide sequence ID" value="NZ_CBCSCN010000012.1"/>
</dbReference>
<dbReference type="Proteomes" id="UP000196573">
    <property type="component" value="Unassembled WGS sequence"/>
</dbReference>
<organism evidence="2 3">
    <name type="scientific">Parendozoicomonas haliclonae</name>
    <dbReference type="NCBI Taxonomy" id="1960125"/>
    <lineage>
        <taxon>Bacteria</taxon>
        <taxon>Pseudomonadati</taxon>
        <taxon>Pseudomonadota</taxon>
        <taxon>Gammaproteobacteria</taxon>
        <taxon>Oceanospirillales</taxon>
        <taxon>Endozoicomonadaceae</taxon>
        <taxon>Parendozoicomonas</taxon>
    </lineage>
</organism>
<proteinExistence type="predicted"/>
<accession>A0A1X7AEM9</accession>
<dbReference type="OrthoDB" id="9807854at2"/>
<feature type="signal peptide" evidence="1">
    <location>
        <begin position="1"/>
        <end position="24"/>
    </location>
</feature>
<dbReference type="AlphaFoldDB" id="A0A1X7AEM9"/>
<reference evidence="2 3" key="1">
    <citation type="submission" date="2017-03" db="EMBL/GenBank/DDBJ databases">
        <authorList>
            <person name="Afonso C.L."/>
            <person name="Miller P.J."/>
            <person name="Scott M.A."/>
            <person name="Spackman E."/>
            <person name="Goraichik I."/>
            <person name="Dimitrov K.M."/>
            <person name="Suarez D.L."/>
            <person name="Swayne D.E."/>
        </authorList>
    </citation>
    <scope>NUCLEOTIDE SEQUENCE [LARGE SCALE GENOMIC DNA]</scope>
    <source>
        <strain evidence="2">SB41UT1</strain>
    </source>
</reference>
<dbReference type="SUPFAM" id="SSF56935">
    <property type="entry name" value="Porins"/>
    <property type="match status" value="1"/>
</dbReference>
<dbReference type="InterPro" id="IPR010870">
    <property type="entry name" value="Porin_O/P"/>
</dbReference>
<sequence>MKRTALSLAVAAAMSAGLAMNAQAGTVKTEGEDIIISTSKGGFSAKTESGDFSFKVSGKLQWDYAGMDGLYNRADDGTSKDKSTGYIRRGEIKFSGKAYGDYGYALKLANDDGDIKLDNAYLDFYHLKPVKVRVGRFGPDFGLENSVSSSWITGIERPAIYDVLQGDSTNEYGIQASMADKQYTLSAGIHHSGYKDEKNSDDDAWGFNGRATVAPIMSDDMLVHLGANYYNSNIDNSATAAKNTTKVGVKKGEKVKLFNAFVADTDVEWGFEGAAQFGPALLQGEYFKREVSVKDSVQANADVDLTGYYVQASFMVDGGKRSYKKGAFGKPKGGQWEVFARYTVIDVDAEAAAEVIAGKDAEASDYTVGVNYFATKNVRASLNYVSGETNVYGSGAKNDDGSAVVGRIQYVF</sequence>
<evidence type="ECO:0000313" key="3">
    <source>
        <dbReference type="Proteomes" id="UP000196573"/>
    </source>
</evidence>
<evidence type="ECO:0000256" key="1">
    <source>
        <dbReference type="SAM" id="SignalP"/>
    </source>
</evidence>
<dbReference type="Pfam" id="PF07396">
    <property type="entry name" value="Porin_O_P"/>
    <property type="match status" value="1"/>
</dbReference>
<keyword evidence="1" id="KW-0732">Signal</keyword>
<feature type="chain" id="PRO_5013095399" evidence="1">
    <location>
        <begin position="25"/>
        <end position="412"/>
    </location>
</feature>
<protein>
    <submittedName>
        <fullName evidence="2">Porin O</fullName>
    </submittedName>
</protein>
<name>A0A1X7AEM9_9GAMM</name>
<keyword evidence="3" id="KW-1185">Reference proteome</keyword>
<evidence type="ECO:0000313" key="2">
    <source>
        <dbReference type="EMBL" id="SMA32775.1"/>
    </source>
</evidence>